<dbReference type="GO" id="GO:0000160">
    <property type="term" value="P:phosphorelay signal transduction system"/>
    <property type="evidence" value="ECO:0007669"/>
    <property type="project" value="UniProtKB-KW"/>
</dbReference>
<dbReference type="PROSITE" id="PS50894">
    <property type="entry name" value="HPT"/>
    <property type="match status" value="1"/>
</dbReference>
<evidence type="ECO:0000256" key="1">
    <source>
        <dbReference type="ARBA" id="ARBA00023012"/>
    </source>
</evidence>
<proteinExistence type="predicted"/>
<keyword evidence="2" id="KW-0597">Phosphoprotein</keyword>
<name>A0A420DS58_9RHOB</name>
<evidence type="ECO:0000259" key="3">
    <source>
        <dbReference type="PROSITE" id="PS50894"/>
    </source>
</evidence>
<dbReference type="OrthoDB" id="7867809at2"/>
<gene>
    <name evidence="4" type="ORF">C8N30_1590</name>
</gene>
<organism evidence="4 5">
    <name type="scientific">Sulfitobacter guttiformis</name>
    <dbReference type="NCBI Taxonomy" id="74349"/>
    <lineage>
        <taxon>Bacteria</taxon>
        <taxon>Pseudomonadati</taxon>
        <taxon>Pseudomonadota</taxon>
        <taxon>Alphaproteobacteria</taxon>
        <taxon>Rhodobacterales</taxon>
        <taxon>Roseobacteraceae</taxon>
        <taxon>Sulfitobacter</taxon>
    </lineage>
</organism>
<dbReference type="InterPro" id="IPR008207">
    <property type="entry name" value="Sig_transdc_His_kin_Hpt_dom"/>
</dbReference>
<dbReference type="GO" id="GO:0004672">
    <property type="term" value="F:protein kinase activity"/>
    <property type="evidence" value="ECO:0007669"/>
    <property type="project" value="UniProtKB-ARBA"/>
</dbReference>
<evidence type="ECO:0000313" key="5">
    <source>
        <dbReference type="Proteomes" id="UP000284407"/>
    </source>
</evidence>
<dbReference type="InterPro" id="IPR036641">
    <property type="entry name" value="HPT_dom_sf"/>
</dbReference>
<feature type="modified residue" description="Phosphohistidine" evidence="2">
    <location>
        <position position="51"/>
    </location>
</feature>
<dbReference type="Proteomes" id="UP000284407">
    <property type="component" value="Unassembled WGS sequence"/>
</dbReference>
<dbReference type="Gene3D" id="1.20.120.160">
    <property type="entry name" value="HPT domain"/>
    <property type="match status" value="1"/>
</dbReference>
<sequence>MIDWLRVNTLREDVGDEDFDDVVEIFIEEVTGMVTRLRINPQMETLGEDLHALKGSALNLGFATFSAYCQTGESLAAHGRPAEIELGQILSSYDESLAAFLTGLKKPPAA</sequence>
<dbReference type="AlphaFoldDB" id="A0A420DS58"/>
<evidence type="ECO:0000256" key="2">
    <source>
        <dbReference type="PROSITE-ProRule" id="PRU00110"/>
    </source>
</evidence>
<evidence type="ECO:0000313" key="4">
    <source>
        <dbReference type="EMBL" id="RKE97008.1"/>
    </source>
</evidence>
<dbReference type="STRING" id="1443111.Z949_3609"/>
<feature type="domain" description="HPt" evidence="3">
    <location>
        <begin position="12"/>
        <end position="107"/>
    </location>
</feature>
<accession>A0A420DS58</accession>
<reference evidence="4 5" key="1">
    <citation type="submission" date="2018-09" db="EMBL/GenBank/DDBJ databases">
        <title>Genomic Encyclopedia of Archaeal and Bacterial Type Strains, Phase II (KMG-II): from individual species to whole genera.</title>
        <authorList>
            <person name="Goeker M."/>
        </authorList>
    </citation>
    <scope>NUCLEOTIDE SEQUENCE [LARGE SCALE GENOMIC DNA]</scope>
    <source>
        <strain evidence="4 5">DSM 11458</strain>
    </source>
</reference>
<keyword evidence="1" id="KW-0902">Two-component regulatory system</keyword>
<keyword evidence="5" id="KW-1185">Reference proteome</keyword>
<dbReference type="Pfam" id="PF01627">
    <property type="entry name" value="Hpt"/>
    <property type="match status" value="1"/>
</dbReference>
<comment type="caution">
    <text evidence="4">The sequence shown here is derived from an EMBL/GenBank/DDBJ whole genome shotgun (WGS) entry which is preliminary data.</text>
</comment>
<dbReference type="RefSeq" id="WP_025063935.1">
    <property type="nucleotide sequence ID" value="NZ_RAQK01000001.1"/>
</dbReference>
<protein>
    <submittedName>
        <fullName evidence="4">Hpt domain-containing protein</fullName>
    </submittedName>
</protein>
<dbReference type="EMBL" id="RAQK01000001">
    <property type="protein sequence ID" value="RKE97008.1"/>
    <property type="molecule type" value="Genomic_DNA"/>
</dbReference>
<dbReference type="SUPFAM" id="SSF47226">
    <property type="entry name" value="Histidine-containing phosphotransfer domain, HPT domain"/>
    <property type="match status" value="1"/>
</dbReference>